<keyword evidence="3" id="KW-1185">Reference proteome</keyword>
<gene>
    <name evidence="2" type="ORF">PUN28_018556</name>
</gene>
<dbReference type="AlphaFoldDB" id="A0AAW2EI83"/>
<sequence>MTLNFRYSKQILRDTQRRIFLTHRGSHVSLRIYPLGLTNARRSRASLVSVQLSREEKEKKKYCLKRAASLSRYAAASFKLRTRNGYSFRLNNKTISKDTNFQGLTISDAKKNVGSIFVAGELKLKSKNLCHDEQPKTVGDALDIRTRCTKINGRSADGSVEEKVEGEKRERRRKRERERRETVGIYVPINTHEAHVRTHTR</sequence>
<evidence type="ECO:0000313" key="3">
    <source>
        <dbReference type="Proteomes" id="UP001430953"/>
    </source>
</evidence>
<name>A0AAW2EI83_9HYME</name>
<dbReference type="EMBL" id="JADYXP020000023">
    <property type="protein sequence ID" value="KAL0102086.1"/>
    <property type="molecule type" value="Genomic_DNA"/>
</dbReference>
<reference evidence="2 3" key="1">
    <citation type="submission" date="2023-03" db="EMBL/GenBank/DDBJ databases">
        <title>High recombination rates correlate with genetic variation in Cardiocondyla obscurior ants.</title>
        <authorList>
            <person name="Errbii M."/>
        </authorList>
    </citation>
    <scope>NUCLEOTIDE SEQUENCE [LARGE SCALE GENOMIC DNA]</scope>
    <source>
        <strain evidence="2">Alpha-2009</strain>
        <tissue evidence="2">Whole body</tissue>
    </source>
</reference>
<accession>A0AAW2EI83</accession>
<proteinExistence type="predicted"/>
<evidence type="ECO:0000256" key="1">
    <source>
        <dbReference type="SAM" id="MobiDB-lite"/>
    </source>
</evidence>
<protein>
    <submittedName>
        <fullName evidence="2">Uncharacterized protein</fullName>
    </submittedName>
</protein>
<organism evidence="2 3">
    <name type="scientific">Cardiocondyla obscurior</name>
    <dbReference type="NCBI Taxonomy" id="286306"/>
    <lineage>
        <taxon>Eukaryota</taxon>
        <taxon>Metazoa</taxon>
        <taxon>Ecdysozoa</taxon>
        <taxon>Arthropoda</taxon>
        <taxon>Hexapoda</taxon>
        <taxon>Insecta</taxon>
        <taxon>Pterygota</taxon>
        <taxon>Neoptera</taxon>
        <taxon>Endopterygota</taxon>
        <taxon>Hymenoptera</taxon>
        <taxon>Apocrita</taxon>
        <taxon>Aculeata</taxon>
        <taxon>Formicoidea</taxon>
        <taxon>Formicidae</taxon>
        <taxon>Myrmicinae</taxon>
        <taxon>Cardiocondyla</taxon>
    </lineage>
</organism>
<feature type="region of interest" description="Disordered" evidence="1">
    <location>
        <begin position="155"/>
        <end position="179"/>
    </location>
</feature>
<comment type="caution">
    <text evidence="2">The sequence shown here is derived from an EMBL/GenBank/DDBJ whole genome shotgun (WGS) entry which is preliminary data.</text>
</comment>
<evidence type="ECO:0000313" key="2">
    <source>
        <dbReference type="EMBL" id="KAL0102086.1"/>
    </source>
</evidence>
<dbReference type="Proteomes" id="UP001430953">
    <property type="component" value="Unassembled WGS sequence"/>
</dbReference>
<feature type="compositionally biased region" description="Basic and acidic residues" evidence="1">
    <location>
        <begin position="160"/>
        <end position="169"/>
    </location>
</feature>